<dbReference type="EMBL" id="MN739960">
    <property type="protein sequence ID" value="QHT80083.1"/>
    <property type="molecule type" value="Genomic_DNA"/>
</dbReference>
<accession>A0A6C0HJ96</accession>
<evidence type="ECO:0000313" key="1">
    <source>
        <dbReference type="EMBL" id="QHT80083.1"/>
    </source>
</evidence>
<name>A0A6C0HJ96_9ZZZZ</name>
<protein>
    <submittedName>
        <fullName evidence="1">Uncharacterized protein</fullName>
    </submittedName>
</protein>
<sequence>METSKVDEKSEINDLRQPAMFKGISFSKYKKTDAKTQLEQSLLKGKIEPACYWCAELICSAHYGDIWEILLHYIGKHIHLGNPKLAIYLEMRYELFRSIMAKGLYLNELQLRNNRQMRQLFAEIICTVALSNKKHSFEPIRINRIEEFDMTQMTERLKAPSAKYVENVLLPGDPKELLIPVNEFAYNISKDRLNMTTACYWIEWMIEFDNICRKRKEPIVAETRPVPVEHKYQKDIIWILWDAIENKTDKLKNEFINKIAKALKNLFCIKYTTAACKKRRYLLYYAVAIVTEPVPIGIELVTNKAVVQSVIEKIDEVYKQIKKNEENPNMDYLYSNMEKQNNFEKSVKKLEMIENLASIVPRTTP</sequence>
<organism evidence="1">
    <name type="scientific">viral metagenome</name>
    <dbReference type="NCBI Taxonomy" id="1070528"/>
    <lineage>
        <taxon>unclassified sequences</taxon>
        <taxon>metagenomes</taxon>
        <taxon>organismal metagenomes</taxon>
    </lineage>
</organism>
<reference evidence="1" key="1">
    <citation type="journal article" date="2020" name="Nature">
        <title>Giant virus diversity and host interactions through global metagenomics.</title>
        <authorList>
            <person name="Schulz F."/>
            <person name="Roux S."/>
            <person name="Paez-Espino D."/>
            <person name="Jungbluth S."/>
            <person name="Walsh D.A."/>
            <person name="Denef V.J."/>
            <person name="McMahon K.D."/>
            <person name="Konstantinidis K.T."/>
            <person name="Eloe-Fadrosh E.A."/>
            <person name="Kyrpides N.C."/>
            <person name="Woyke T."/>
        </authorList>
    </citation>
    <scope>NUCLEOTIDE SEQUENCE</scope>
    <source>
        <strain evidence="1">GVMAG-M-3300023184-105</strain>
    </source>
</reference>
<dbReference type="AlphaFoldDB" id="A0A6C0HJ96"/>
<proteinExistence type="predicted"/>